<keyword evidence="9" id="KW-1185">Reference proteome</keyword>
<dbReference type="AlphaFoldDB" id="A0A081BUC9"/>
<evidence type="ECO:0000313" key="8">
    <source>
        <dbReference type="EMBL" id="GAK55934.1"/>
    </source>
</evidence>
<feature type="transmembrane region" description="Helical" evidence="7">
    <location>
        <begin position="71"/>
        <end position="94"/>
    </location>
</feature>
<dbReference type="eggNOG" id="COG1863">
    <property type="taxonomic scope" value="Bacteria"/>
</dbReference>
<keyword evidence="3" id="KW-1003">Cell membrane</keyword>
<dbReference type="Proteomes" id="UP000030661">
    <property type="component" value="Unassembled WGS sequence"/>
</dbReference>
<keyword evidence="6 7" id="KW-0472">Membrane</keyword>
<evidence type="ECO:0000256" key="4">
    <source>
        <dbReference type="ARBA" id="ARBA00022692"/>
    </source>
</evidence>
<dbReference type="Pfam" id="PF01899">
    <property type="entry name" value="MNHE"/>
    <property type="match status" value="1"/>
</dbReference>
<dbReference type="PIRSF" id="PIRSF019239">
    <property type="entry name" value="MrpE"/>
    <property type="match status" value="1"/>
</dbReference>
<evidence type="ECO:0000256" key="5">
    <source>
        <dbReference type="ARBA" id="ARBA00022989"/>
    </source>
</evidence>
<evidence type="ECO:0000256" key="6">
    <source>
        <dbReference type="ARBA" id="ARBA00023136"/>
    </source>
</evidence>
<dbReference type="GO" id="GO:0008324">
    <property type="term" value="F:monoatomic cation transmembrane transporter activity"/>
    <property type="evidence" value="ECO:0007669"/>
    <property type="project" value="InterPro"/>
</dbReference>
<dbReference type="InterPro" id="IPR002758">
    <property type="entry name" value="Cation_antiport_E"/>
</dbReference>
<evidence type="ECO:0000313" key="9">
    <source>
        <dbReference type="Proteomes" id="UP000030661"/>
    </source>
</evidence>
<dbReference type="GO" id="GO:0005886">
    <property type="term" value="C:plasma membrane"/>
    <property type="evidence" value="ECO:0007669"/>
    <property type="project" value="UniProtKB-SubCell"/>
</dbReference>
<dbReference type="PANTHER" id="PTHR34584:SF1">
    <property type="entry name" value="NA(+)_H(+) ANTIPORTER SUBUNIT E1"/>
    <property type="match status" value="1"/>
</dbReference>
<dbReference type="HOGENOM" id="CLU_086615_2_2_0"/>
<evidence type="ECO:0000256" key="1">
    <source>
        <dbReference type="ARBA" id="ARBA00004651"/>
    </source>
</evidence>
<dbReference type="STRING" id="1499967.U27_02895"/>
<evidence type="ECO:0000256" key="7">
    <source>
        <dbReference type="SAM" id="Phobius"/>
    </source>
</evidence>
<evidence type="ECO:0000256" key="3">
    <source>
        <dbReference type="ARBA" id="ARBA00022475"/>
    </source>
</evidence>
<reference evidence="8 9" key="1">
    <citation type="journal article" date="2015" name="PeerJ">
        <title>First genomic representation of candidate bacterial phylum KSB3 points to enhanced environmental sensing as a trigger of wastewater bulking.</title>
        <authorList>
            <person name="Sekiguchi Y."/>
            <person name="Ohashi A."/>
            <person name="Parks D.H."/>
            <person name="Yamauchi T."/>
            <person name="Tyson G.W."/>
            <person name="Hugenholtz P."/>
        </authorList>
    </citation>
    <scope>NUCLEOTIDE SEQUENCE [LARGE SCALE GENOMIC DNA]</scope>
</reference>
<evidence type="ECO:0000256" key="2">
    <source>
        <dbReference type="ARBA" id="ARBA00006228"/>
    </source>
</evidence>
<dbReference type="PANTHER" id="PTHR34584">
    <property type="entry name" value="NA(+)/H(+) ANTIPORTER SUBUNIT E1"/>
    <property type="match status" value="1"/>
</dbReference>
<feature type="transmembrane region" description="Helical" evidence="7">
    <location>
        <begin position="32"/>
        <end position="50"/>
    </location>
</feature>
<dbReference type="EMBL" id="DF820464">
    <property type="protein sequence ID" value="GAK55934.1"/>
    <property type="molecule type" value="Genomic_DNA"/>
</dbReference>
<feature type="transmembrane region" description="Helical" evidence="7">
    <location>
        <begin position="9"/>
        <end position="26"/>
    </location>
</feature>
<sequence>MNLKTKWKIFRIGVTFFFLMLGWMIFTGNLDPQSLLLGVVFSFFIALITYDYFVDETEVFIKDIVPRPDIILLYLIILIAKVYIASFDVAYRVLTMKINPGEIRIRTRLRSELARVMLANSITITPGTLTIDLRDDYLYVHWLESKGTSALYAGEIIKGTFERLLGRIFR</sequence>
<accession>A0A081BUC9</accession>
<gene>
    <name evidence="8" type="ORF">U27_02895</name>
</gene>
<name>A0A081BUC9_VECG1</name>
<protein>
    <submittedName>
        <fullName evidence="8">Cation antiporter</fullName>
    </submittedName>
</protein>
<comment type="subcellular location">
    <subcellularLocation>
        <location evidence="1">Cell membrane</location>
        <topology evidence="1">Multi-pass membrane protein</topology>
    </subcellularLocation>
</comment>
<organism evidence="8 9">
    <name type="scientific">Vecturithrix granuli</name>
    <dbReference type="NCBI Taxonomy" id="1499967"/>
    <lineage>
        <taxon>Bacteria</taxon>
        <taxon>Candidatus Moduliflexota</taxon>
        <taxon>Candidatus Vecturitrichia</taxon>
        <taxon>Candidatus Vecturitrichales</taxon>
        <taxon>Candidatus Vecturitrichaceae</taxon>
        <taxon>Candidatus Vecturithrix</taxon>
    </lineage>
</organism>
<keyword evidence="4 7" id="KW-0812">Transmembrane</keyword>
<keyword evidence="5 7" id="KW-1133">Transmembrane helix</keyword>
<proteinExistence type="inferred from homology"/>
<comment type="similarity">
    <text evidence="2">Belongs to the CPA3 antiporters (TC 2.A.63) subunit E family.</text>
</comment>